<dbReference type="PANTHER" id="PTHR24366">
    <property type="entry name" value="IG(IMMUNOGLOBULIN) AND LRR(LEUCINE RICH REPEAT) DOMAINS"/>
    <property type="match status" value="1"/>
</dbReference>
<evidence type="ECO:0000256" key="2">
    <source>
        <dbReference type="ARBA" id="ARBA00022737"/>
    </source>
</evidence>
<dbReference type="InterPro" id="IPR001611">
    <property type="entry name" value="Leu-rich_rpt"/>
</dbReference>
<name>A0A9Q0N7K9_9DIPT</name>
<dbReference type="Proteomes" id="UP001151699">
    <property type="component" value="Chromosome B"/>
</dbReference>
<dbReference type="InterPro" id="IPR003591">
    <property type="entry name" value="Leu-rich_rpt_typical-subtyp"/>
</dbReference>
<dbReference type="PROSITE" id="PS51450">
    <property type="entry name" value="LRR"/>
    <property type="match status" value="1"/>
</dbReference>
<dbReference type="InterPro" id="IPR026906">
    <property type="entry name" value="LRR_5"/>
</dbReference>
<gene>
    <name evidence="3" type="primary">Tollo_0</name>
    <name evidence="3" type="ORF">Bhyg_09455</name>
</gene>
<dbReference type="SMART" id="SM00365">
    <property type="entry name" value="LRR_SD22"/>
    <property type="match status" value="5"/>
</dbReference>
<evidence type="ECO:0000256" key="1">
    <source>
        <dbReference type="ARBA" id="ARBA00022614"/>
    </source>
</evidence>
<proteinExistence type="predicted"/>
<dbReference type="PANTHER" id="PTHR24366:SF96">
    <property type="entry name" value="LEUCINE RICH REPEAT CONTAINING 53"/>
    <property type="match status" value="1"/>
</dbReference>
<dbReference type="OrthoDB" id="6022531at2759"/>
<protein>
    <submittedName>
        <fullName evidence="3">Toll-like receptor Tollo</fullName>
    </submittedName>
</protein>
<keyword evidence="3" id="KW-0675">Receptor</keyword>
<sequence length="456" mass="51452">MIDGYELRKTAQGTICTYRWDSISQVYSCLIEQQTFEDDENMLPVIGTHLPGFGSENVTQLSTSQSRILVFPSPVVDYFRNMRNVYLRTSMNSFNRPITNCEHLELIVLDGNNFPTFGGGIFGNCARVTEISLFSASIVEISDNAFVGLSGVEHAILSFNKIISLNSRIFEPLSSLKRLQLDWNNIEHLSAGIFSPSPFLESLILHDNNISSWHSTILTNTRLTNLDLSGNPINRLEANAFENLPSLESLRIGSRNFDDGLTEIPVFTGLAQLRTLRFSGNIITHVSADSFQNLINLRHLDLGSSGIETVDFKAGPNRNLGRIERLSLWNNRIRNIQDDSFTALVNLKELDIGSNYLERLSGRSIRPIHQLRRLQVSSNRMQSIRWSLFDEVTELEFVSYGNCFNGEVHINNTVDTTDFVQRVVPMLRPCFNLAANTKNDVILLITLLSIVGLFWN</sequence>
<dbReference type="AlphaFoldDB" id="A0A9Q0N7K9"/>
<dbReference type="SMART" id="SM00369">
    <property type="entry name" value="LRR_TYP"/>
    <property type="match status" value="9"/>
</dbReference>
<dbReference type="Gene3D" id="3.80.10.10">
    <property type="entry name" value="Ribonuclease Inhibitor"/>
    <property type="match status" value="2"/>
</dbReference>
<comment type="caution">
    <text evidence="3">The sequence shown here is derived from an EMBL/GenBank/DDBJ whole genome shotgun (WGS) entry which is preliminary data.</text>
</comment>
<dbReference type="InterPro" id="IPR032675">
    <property type="entry name" value="LRR_dom_sf"/>
</dbReference>
<accession>A0A9Q0N7K9</accession>
<organism evidence="3 4">
    <name type="scientific">Pseudolycoriella hygida</name>
    <dbReference type="NCBI Taxonomy" id="35572"/>
    <lineage>
        <taxon>Eukaryota</taxon>
        <taxon>Metazoa</taxon>
        <taxon>Ecdysozoa</taxon>
        <taxon>Arthropoda</taxon>
        <taxon>Hexapoda</taxon>
        <taxon>Insecta</taxon>
        <taxon>Pterygota</taxon>
        <taxon>Neoptera</taxon>
        <taxon>Endopterygota</taxon>
        <taxon>Diptera</taxon>
        <taxon>Nematocera</taxon>
        <taxon>Sciaroidea</taxon>
        <taxon>Sciaridae</taxon>
        <taxon>Pseudolycoriella</taxon>
    </lineage>
</organism>
<keyword evidence="1" id="KW-0433">Leucine-rich repeat</keyword>
<dbReference type="Pfam" id="PF13306">
    <property type="entry name" value="LRR_5"/>
    <property type="match status" value="1"/>
</dbReference>
<keyword evidence="2" id="KW-0677">Repeat</keyword>
<evidence type="ECO:0000313" key="3">
    <source>
        <dbReference type="EMBL" id="KAJ6644486.1"/>
    </source>
</evidence>
<evidence type="ECO:0000313" key="4">
    <source>
        <dbReference type="Proteomes" id="UP001151699"/>
    </source>
</evidence>
<keyword evidence="4" id="KW-1185">Reference proteome</keyword>
<dbReference type="EMBL" id="WJQU01000002">
    <property type="protein sequence ID" value="KAJ6644486.1"/>
    <property type="molecule type" value="Genomic_DNA"/>
</dbReference>
<dbReference type="SUPFAM" id="SSF52058">
    <property type="entry name" value="L domain-like"/>
    <property type="match status" value="1"/>
</dbReference>
<reference evidence="3" key="1">
    <citation type="submission" date="2022-07" db="EMBL/GenBank/DDBJ databases">
        <authorList>
            <person name="Trinca V."/>
            <person name="Uliana J.V.C."/>
            <person name="Torres T.T."/>
            <person name="Ward R.J."/>
            <person name="Monesi N."/>
        </authorList>
    </citation>
    <scope>NUCLEOTIDE SEQUENCE</scope>
    <source>
        <strain evidence="3">HSMRA1968</strain>
        <tissue evidence="3">Whole embryos</tissue>
    </source>
</reference>
<dbReference type="Pfam" id="PF13855">
    <property type="entry name" value="LRR_8"/>
    <property type="match status" value="2"/>
</dbReference>